<dbReference type="PRINTS" id="PR00723">
    <property type="entry name" value="SUBTILISIN"/>
</dbReference>
<reference evidence="7 8" key="1">
    <citation type="submission" date="2016-07" db="EMBL/GenBank/DDBJ databases">
        <title>Multiple horizontal gene transfer events from other fungi enriched the ability of initially mycotrophic Trichoderma (Ascomycota) to feed on dead plant biomass.</title>
        <authorList>
            <consortium name="DOE Joint Genome Institute"/>
            <person name="Aerts A."/>
            <person name="Atanasova L."/>
            <person name="Chenthamara K."/>
            <person name="Zhang J."/>
            <person name="Grujic M."/>
            <person name="Henrissat B."/>
            <person name="Kuo A."/>
            <person name="Salamov A."/>
            <person name="Lipzen A."/>
            <person name="Labutti K."/>
            <person name="Barry K."/>
            <person name="Miao Y."/>
            <person name="Rahimi M.J."/>
            <person name="Shen Q."/>
            <person name="Grigoriev I.V."/>
            <person name="Kubicek C.P."/>
            <person name="Druzhinina I.S."/>
        </authorList>
    </citation>
    <scope>NUCLEOTIDE SEQUENCE [LARGE SCALE GENOMIC DNA]</scope>
    <source>
        <strain evidence="7 8">ATCC 18648</strain>
    </source>
</reference>
<dbReference type="PANTHER" id="PTHR43806">
    <property type="entry name" value="PEPTIDASE S8"/>
    <property type="match status" value="1"/>
</dbReference>
<dbReference type="AlphaFoldDB" id="A0A2T4CIJ9"/>
<dbReference type="EMBL" id="KZ679126">
    <property type="protein sequence ID" value="PTB81380.1"/>
    <property type="molecule type" value="Genomic_DNA"/>
</dbReference>
<dbReference type="Gene3D" id="3.40.50.200">
    <property type="entry name" value="Peptidase S8/S53 domain"/>
    <property type="match status" value="1"/>
</dbReference>
<evidence type="ECO:0000256" key="2">
    <source>
        <dbReference type="ARBA" id="ARBA00022670"/>
    </source>
</evidence>
<dbReference type="InterPro" id="IPR015500">
    <property type="entry name" value="Peptidase_S8_subtilisin-rel"/>
</dbReference>
<dbReference type="SUPFAM" id="SSF52743">
    <property type="entry name" value="Subtilisin-like"/>
    <property type="match status" value="1"/>
</dbReference>
<dbReference type="InterPro" id="IPR050131">
    <property type="entry name" value="Peptidase_S8_subtilisin-like"/>
</dbReference>
<feature type="active site" description="Charge relay system" evidence="5">
    <location>
        <position position="66"/>
    </location>
</feature>
<dbReference type="PROSITE" id="PS51892">
    <property type="entry name" value="SUBTILASE"/>
    <property type="match status" value="1"/>
</dbReference>
<dbReference type="Pfam" id="PF00082">
    <property type="entry name" value="Peptidase_S8"/>
    <property type="match status" value="1"/>
</dbReference>
<dbReference type="InterPro" id="IPR000209">
    <property type="entry name" value="Peptidase_S8/S53_dom"/>
</dbReference>
<evidence type="ECO:0000256" key="4">
    <source>
        <dbReference type="ARBA" id="ARBA00022825"/>
    </source>
</evidence>
<gene>
    <name evidence="7" type="ORF">M440DRAFT_1321854</name>
</gene>
<feature type="active site" description="Charge relay system" evidence="5">
    <location>
        <position position="229"/>
    </location>
</feature>
<dbReference type="PANTHER" id="PTHR43806:SF11">
    <property type="entry name" value="CEREVISIN-RELATED"/>
    <property type="match status" value="1"/>
</dbReference>
<sequence>MASHLTAQLIQQFRTNATLTRIRIAILDTGYDARSQFFTAAARKKRLIKWKDFVDGQEQPLDRDGHGSHALSILMKVAPAADICVARVAENTEDLQNRPSAIAQAIAWATNSDEADANIISMSFGYPEEPEVEGKSIISNAIHRAVHHRGGQVLFFAAAANDGGNQREMFPARHDKVISIRATDHQGAFQNFNPAADALETHVLGTLGTEVPGVWPSTQETEACKTGTSIATPIAAGIAAAILGYAQAGIALKRFGEDAHMERLWTKRGINLTLMKLSREMTGRHFYLYPHEFFREAKEQQRDALLLEAVRLV</sequence>
<evidence type="ECO:0000259" key="6">
    <source>
        <dbReference type="Pfam" id="PF00082"/>
    </source>
</evidence>
<keyword evidence="2 5" id="KW-0645">Protease</keyword>
<dbReference type="OrthoDB" id="206201at2759"/>
<evidence type="ECO:0000256" key="1">
    <source>
        <dbReference type="ARBA" id="ARBA00011073"/>
    </source>
</evidence>
<keyword evidence="4 5" id="KW-0720">Serine protease</keyword>
<dbReference type="STRING" id="983965.A0A2T4CIJ9"/>
<comment type="similarity">
    <text evidence="1 5">Belongs to the peptidase S8 family.</text>
</comment>
<evidence type="ECO:0000256" key="3">
    <source>
        <dbReference type="ARBA" id="ARBA00022801"/>
    </source>
</evidence>
<organism evidence="7 8">
    <name type="scientific">Trichoderma longibrachiatum ATCC 18648</name>
    <dbReference type="NCBI Taxonomy" id="983965"/>
    <lineage>
        <taxon>Eukaryota</taxon>
        <taxon>Fungi</taxon>
        <taxon>Dikarya</taxon>
        <taxon>Ascomycota</taxon>
        <taxon>Pezizomycotina</taxon>
        <taxon>Sordariomycetes</taxon>
        <taxon>Hypocreomycetidae</taxon>
        <taxon>Hypocreales</taxon>
        <taxon>Hypocreaceae</taxon>
        <taxon>Trichoderma</taxon>
    </lineage>
</organism>
<evidence type="ECO:0000256" key="5">
    <source>
        <dbReference type="PROSITE-ProRule" id="PRU01240"/>
    </source>
</evidence>
<dbReference type="CDD" id="cd00306">
    <property type="entry name" value="Peptidases_S8_S53"/>
    <property type="match status" value="1"/>
</dbReference>
<dbReference type="InterPro" id="IPR023828">
    <property type="entry name" value="Peptidase_S8_Ser-AS"/>
</dbReference>
<dbReference type="PROSITE" id="PS00138">
    <property type="entry name" value="SUBTILASE_SER"/>
    <property type="match status" value="1"/>
</dbReference>
<protein>
    <submittedName>
        <fullName evidence="7">Subtilisin-like protein</fullName>
    </submittedName>
</protein>
<name>A0A2T4CIJ9_TRILO</name>
<dbReference type="GO" id="GO:0006508">
    <property type="term" value="P:proteolysis"/>
    <property type="evidence" value="ECO:0007669"/>
    <property type="project" value="UniProtKB-KW"/>
</dbReference>
<keyword evidence="8" id="KW-1185">Reference proteome</keyword>
<keyword evidence="3 5" id="KW-0378">Hydrolase</keyword>
<accession>A0A2T4CIJ9</accession>
<dbReference type="GO" id="GO:0004252">
    <property type="term" value="F:serine-type endopeptidase activity"/>
    <property type="evidence" value="ECO:0007669"/>
    <property type="project" value="UniProtKB-UniRule"/>
</dbReference>
<evidence type="ECO:0000313" key="7">
    <source>
        <dbReference type="EMBL" id="PTB81380.1"/>
    </source>
</evidence>
<proteinExistence type="inferred from homology"/>
<evidence type="ECO:0000313" key="8">
    <source>
        <dbReference type="Proteomes" id="UP000240760"/>
    </source>
</evidence>
<dbReference type="Proteomes" id="UP000240760">
    <property type="component" value="Unassembled WGS sequence"/>
</dbReference>
<dbReference type="InterPro" id="IPR036852">
    <property type="entry name" value="Peptidase_S8/S53_dom_sf"/>
</dbReference>
<feature type="active site" description="Charge relay system" evidence="5">
    <location>
        <position position="28"/>
    </location>
</feature>
<feature type="domain" description="Peptidase S8/S53" evidence="6">
    <location>
        <begin position="22"/>
        <end position="244"/>
    </location>
</feature>